<protein>
    <submittedName>
        <fullName evidence="2">GNAT family N-acetyltransferase</fullName>
    </submittedName>
</protein>
<dbReference type="Pfam" id="PF00583">
    <property type="entry name" value="Acetyltransf_1"/>
    <property type="match status" value="1"/>
</dbReference>
<sequence>MAVECVRHSQRPELWDRLDELFAGVVPEYNLHGDIGDAYWARLFAEFPDYQFVLYDTERDDILGTGRSLPRTWDGTPQGLGAGLDDSIAAAFAARDSGARPDVLCALGIEVAPAHQRRGYSALLLAQLVELARHHGLTHVIVPVRPTWKDRYPLVPIDRYARWTRGDGAPFDPWIRAQVRAGGTVAAATAHSSRITGTVAEWESWTGMRFPEDGEYVFPGGLAQLTVDRSRDRGVYWEPSVWVTHSVTPTVPRTVTRDARPDPRPAPRRT</sequence>
<evidence type="ECO:0000259" key="1">
    <source>
        <dbReference type="Pfam" id="PF00583"/>
    </source>
</evidence>
<name>A0A6G4WYK6_9ACTN</name>
<dbReference type="GO" id="GO:0016747">
    <property type="term" value="F:acyltransferase activity, transferring groups other than amino-acyl groups"/>
    <property type="evidence" value="ECO:0007669"/>
    <property type="project" value="InterPro"/>
</dbReference>
<dbReference type="RefSeq" id="WP_165299620.1">
    <property type="nucleotide sequence ID" value="NZ_JAAKZZ010000154.1"/>
</dbReference>
<evidence type="ECO:0000313" key="3">
    <source>
        <dbReference type="Proteomes" id="UP000477722"/>
    </source>
</evidence>
<gene>
    <name evidence="2" type="ORF">G5C65_16575</name>
</gene>
<feature type="domain" description="N-acetyltransferase" evidence="1">
    <location>
        <begin position="72"/>
        <end position="144"/>
    </location>
</feature>
<organism evidence="2 3">
    <name type="scientific">Streptomyces boncukensis</name>
    <dbReference type="NCBI Taxonomy" id="2711219"/>
    <lineage>
        <taxon>Bacteria</taxon>
        <taxon>Bacillati</taxon>
        <taxon>Actinomycetota</taxon>
        <taxon>Actinomycetes</taxon>
        <taxon>Kitasatosporales</taxon>
        <taxon>Streptomycetaceae</taxon>
        <taxon>Streptomyces</taxon>
    </lineage>
</organism>
<dbReference type="AlphaFoldDB" id="A0A6G4WYK6"/>
<dbReference type="Proteomes" id="UP000477722">
    <property type="component" value="Unassembled WGS sequence"/>
</dbReference>
<dbReference type="Gene3D" id="3.40.630.30">
    <property type="match status" value="1"/>
</dbReference>
<dbReference type="InterPro" id="IPR016181">
    <property type="entry name" value="Acyl_CoA_acyltransferase"/>
</dbReference>
<reference evidence="2 3" key="1">
    <citation type="submission" date="2020-02" db="EMBL/GenBank/DDBJ databases">
        <title>Whole-genome analyses of novel actinobacteria.</title>
        <authorList>
            <person name="Sahin N."/>
            <person name="Tatar D."/>
        </authorList>
    </citation>
    <scope>NUCLEOTIDE SEQUENCE [LARGE SCALE GENOMIC DNA]</scope>
    <source>
        <strain evidence="2 3">SB3404</strain>
    </source>
</reference>
<dbReference type="EMBL" id="JAAKZZ010000154">
    <property type="protein sequence ID" value="NGO69942.1"/>
    <property type="molecule type" value="Genomic_DNA"/>
</dbReference>
<dbReference type="CDD" id="cd04301">
    <property type="entry name" value="NAT_SF"/>
    <property type="match status" value="1"/>
</dbReference>
<comment type="caution">
    <text evidence="2">The sequence shown here is derived from an EMBL/GenBank/DDBJ whole genome shotgun (WGS) entry which is preliminary data.</text>
</comment>
<proteinExistence type="predicted"/>
<keyword evidence="3" id="KW-1185">Reference proteome</keyword>
<dbReference type="InterPro" id="IPR000182">
    <property type="entry name" value="GNAT_dom"/>
</dbReference>
<dbReference type="SUPFAM" id="SSF55729">
    <property type="entry name" value="Acyl-CoA N-acyltransferases (Nat)"/>
    <property type="match status" value="1"/>
</dbReference>
<accession>A0A6G4WYK6</accession>
<keyword evidence="2" id="KW-0808">Transferase</keyword>
<evidence type="ECO:0000313" key="2">
    <source>
        <dbReference type="EMBL" id="NGO69942.1"/>
    </source>
</evidence>